<gene>
    <name evidence="5" type="ORF">H8708_06710</name>
</gene>
<keyword evidence="6" id="KW-1185">Reference proteome</keyword>
<feature type="domain" description="Cell envelope-related transcriptional attenuator" evidence="4">
    <location>
        <begin position="157"/>
        <end position="312"/>
    </location>
</feature>
<sequence length="619" mass="66114">MNYEDELERSRARKSRRRESTVHERESRGSSADLWSATAEPGSRASRSRAASAGPGHSSHGSHGHNSHRRRKNSQKKKIIIGVLVGILALVAVILGAAYAYLDHHMDIANKSDFDKSDVTNLELSQETRDKMEEGFWTIAIFGVDSRDNSTGKGNQSDVIMIANIDRKTGEIKLVSVYRDTYLNINDRNVYNKINAAYAEGGPQQAIKAINKNLDLNITQYVTFNWKAVATGINILGGVDIEISKAEHYYINAFITETVKGTGIGSVQIKKPGMCHMDGVQAVAYGRLRLMDSDYARTERQRLVIQKAFEKAVKSDLATLNSLVGNMAAMCETNIETNDVLAMVKNVTKYHLGETMGFPAARGEERVKIGKNRLACVIPQTLVSNVTSLHSFLFGEEDYTPSSTVQTISKKISDVSGLHKAGEEIGHVATDKGYVPKPTTTAAPETESAESSTADESAESSSGSEGETSEGETLESSEGESGSSGESGMHAGGWESQATDSEGNPVRPSGPAHESTGSLPEESSRPQSPLDVTRPSENYGPGFESESVTEATTAGREPSQPSSPAGGGPAGEATVQSTENNTSVIIVSPTRGNEPSQAAPSSPADMTLPQGNTGGPSGQ</sequence>
<dbReference type="InterPro" id="IPR050922">
    <property type="entry name" value="LytR/CpsA/Psr_CW_biosynth"/>
</dbReference>
<keyword evidence="3" id="KW-1133">Transmembrane helix</keyword>
<dbReference type="EMBL" id="JACRTJ010000014">
    <property type="protein sequence ID" value="MBC8598922.1"/>
    <property type="molecule type" value="Genomic_DNA"/>
</dbReference>
<keyword evidence="3" id="KW-0472">Membrane</keyword>
<evidence type="ECO:0000256" key="1">
    <source>
        <dbReference type="ARBA" id="ARBA00006068"/>
    </source>
</evidence>
<proteinExistence type="inferred from homology"/>
<organism evidence="5 6">
    <name type="scientific">Enterocloster hominis</name>
    <name type="common">ex Liu et al. 2021</name>
    <dbReference type="NCBI Taxonomy" id="2763663"/>
    <lineage>
        <taxon>Bacteria</taxon>
        <taxon>Bacillati</taxon>
        <taxon>Bacillota</taxon>
        <taxon>Clostridia</taxon>
        <taxon>Lachnospirales</taxon>
        <taxon>Lachnospiraceae</taxon>
        <taxon>Enterocloster</taxon>
    </lineage>
</organism>
<dbReference type="Gene3D" id="3.40.630.190">
    <property type="entry name" value="LCP protein"/>
    <property type="match status" value="1"/>
</dbReference>
<evidence type="ECO:0000256" key="3">
    <source>
        <dbReference type="SAM" id="Phobius"/>
    </source>
</evidence>
<evidence type="ECO:0000313" key="6">
    <source>
        <dbReference type="Proteomes" id="UP000647491"/>
    </source>
</evidence>
<accession>A0ABR7NS16</accession>
<feature type="compositionally biased region" description="Low complexity" evidence="2">
    <location>
        <begin position="42"/>
        <end position="59"/>
    </location>
</feature>
<feature type="compositionally biased region" description="Low complexity" evidence="2">
    <location>
        <begin position="479"/>
        <end position="488"/>
    </location>
</feature>
<feature type="compositionally biased region" description="Basic and acidic residues" evidence="2">
    <location>
        <begin position="18"/>
        <end position="28"/>
    </location>
</feature>
<dbReference type="InterPro" id="IPR004474">
    <property type="entry name" value="LytR_CpsA_psr"/>
</dbReference>
<evidence type="ECO:0000259" key="4">
    <source>
        <dbReference type="Pfam" id="PF03816"/>
    </source>
</evidence>
<reference evidence="5 6" key="1">
    <citation type="submission" date="2020-08" db="EMBL/GenBank/DDBJ databases">
        <title>Genome public.</title>
        <authorList>
            <person name="Liu C."/>
            <person name="Sun Q."/>
        </authorList>
    </citation>
    <scope>NUCLEOTIDE SEQUENCE [LARGE SCALE GENOMIC DNA]</scope>
    <source>
        <strain evidence="5 6">BX10</strain>
    </source>
</reference>
<feature type="compositionally biased region" description="Basic residues" evidence="2">
    <location>
        <begin position="60"/>
        <end position="74"/>
    </location>
</feature>
<keyword evidence="3" id="KW-0812">Transmembrane</keyword>
<dbReference type="PANTHER" id="PTHR33392:SF6">
    <property type="entry name" value="POLYISOPRENYL-TEICHOIC ACID--PEPTIDOGLYCAN TEICHOIC ACID TRANSFERASE TAGU"/>
    <property type="match status" value="1"/>
</dbReference>
<name>A0ABR7NS16_9FIRM</name>
<evidence type="ECO:0000256" key="2">
    <source>
        <dbReference type="SAM" id="MobiDB-lite"/>
    </source>
</evidence>
<comment type="caution">
    <text evidence="5">The sequence shown here is derived from an EMBL/GenBank/DDBJ whole genome shotgun (WGS) entry which is preliminary data.</text>
</comment>
<protein>
    <submittedName>
        <fullName evidence="5">LCP family protein</fullName>
    </submittedName>
</protein>
<dbReference type="NCBIfam" id="TIGR00350">
    <property type="entry name" value="lytR_cpsA_psr"/>
    <property type="match status" value="1"/>
</dbReference>
<feature type="transmembrane region" description="Helical" evidence="3">
    <location>
        <begin position="79"/>
        <end position="102"/>
    </location>
</feature>
<dbReference type="PANTHER" id="PTHR33392">
    <property type="entry name" value="POLYISOPRENYL-TEICHOIC ACID--PEPTIDOGLYCAN TEICHOIC ACID TRANSFERASE TAGU"/>
    <property type="match status" value="1"/>
</dbReference>
<comment type="similarity">
    <text evidence="1">Belongs to the LytR/CpsA/Psr (LCP) family.</text>
</comment>
<feature type="compositionally biased region" description="Low complexity" evidence="2">
    <location>
        <begin position="439"/>
        <end position="466"/>
    </location>
</feature>
<evidence type="ECO:0000313" key="5">
    <source>
        <dbReference type="EMBL" id="MBC8598922.1"/>
    </source>
</evidence>
<feature type="region of interest" description="Disordered" evidence="2">
    <location>
        <begin position="427"/>
        <end position="619"/>
    </location>
</feature>
<feature type="region of interest" description="Disordered" evidence="2">
    <location>
        <begin position="1"/>
        <end position="74"/>
    </location>
</feature>
<feature type="compositionally biased region" description="Polar residues" evidence="2">
    <location>
        <begin position="574"/>
        <end position="600"/>
    </location>
</feature>
<feature type="compositionally biased region" description="Acidic residues" evidence="2">
    <location>
        <begin position="467"/>
        <end position="478"/>
    </location>
</feature>
<dbReference type="RefSeq" id="WP_262427355.1">
    <property type="nucleotide sequence ID" value="NZ_JACRTJ010000014.1"/>
</dbReference>
<dbReference type="Pfam" id="PF03816">
    <property type="entry name" value="LytR_cpsA_psr"/>
    <property type="match status" value="1"/>
</dbReference>
<dbReference type="Proteomes" id="UP000647491">
    <property type="component" value="Unassembled WGS sequence"/>
</dbReference>